<dbReference type="OrthoDB" id="73726at2759"/>
<dbReference type="PANTHER" id="PTHR31827">
    <property type="entry name" value="EMB|CAB89363.1"/>
    <property type="match status" value="1"/>
</dbReference>
<evidence type="ECO:0000313" key="3">
    <source>
        <dbReference type="Proteomes" id="UP000481153"/>
    </source>
</evidence>
<protein>
    <recommendedName>
        <fullName evidence="1">WRKY19-like zinc finger domain-containing protein</fullName>
    </recommendedName>
</protein>
<dbReference type="PANTHER" id="PTHR31827:SF1">
    <property type="entry name" value="EMB|CAB89363.1"/>
    <property type="match status" value="1"/>
</dbReference>
<dbReference type="InterPro" id="IPR056866">
    <property type="entry name" value="Znf_WRKY19"/>
</dbReference>
<evidence type="ECO:0000259" key="1">
    <source>
        <dbReference type="Pfam" id="PF24906"/>
    </source>
</evidence>
<dbReference type="VEuPathDB" id="FungiDB:AeMF1_011438"/>
<feature type="domain" description="WRKY19-like zinc finger" evidence="1">
    <location>
        <begin position="101"/>
        <end position="122"/>
    </location>
</feature>
<dbReference type="Proteomes" id="UP000481153">
    <property type="component" value="Unassembled WGS sequence"/>
</dbReference>
<reference evidence="2 3" key="1">
    <citation type="submission" date="2019-07" db="EMBL/GenBank/DDBJ databases">
        <title>Genomics analysis of Aphanomyces spp. identifies a new class of oomycete effector associated with host adaptation.</title>
        <authorList>
            <person name="Gaulin E."/>
        </authorList>
    </citation>
    <scope>NUCLEOTIDE SEQUENCE [LARGE SCALE GENOMIC DNA]</scope>
    <source>
        <strain evidence="2 3">ATCC 201684</strain>
    </source>
</reference>
<organism evidence="2 3">
    <name type="scientific">Aphanomyces euteiches</name>
    <dbReference type="NCBI Taxonomy" id="100861"/>
    <lineage>
        <taxon>Eukaryota</taxon>
        <taxon>Sar</taxon>
        <taxon>Stramenopiles</taxon>
        <taxon>Oomycota</taxon>
        <taxon>Saprolegniomycetes</taxon>
        <taxon>Saprolegniales</taxon>
        <taxon>Verrucalvaceae</taxon>
        <taxon>Aphanomyces</taxon>
    </lineage>
</organism>
<name>A0A6G0X762_9STRA</name>
<proteinExistence type="predicted"/>
<dbReference type="EMBL" id="VJMJ01000093">
    <property type="protein sequence ID" value="KAF0735832.1"/>
    <property type="molecule type" value="Genomic_DNA"/>
</dbReference>
<sequence length="224" mass="24965">MPECFFNECHNEVLPGSWKCIFHRHRGKCLAGNCQNQVYARNLCVRHGGRKKCQFEHCEFNARVGDFCSKHGVGSRKKLCTEPGCTNKAHAREKCVRHGGGRKCKMDGCDVYARNGGFCSRHSRLLIDKIHPSQVSSLTSQPAFPSPPSLLPPLAPSAWGQSSLPSLDSYLAQRPKLAFDDSRSHSLPSMIQKDQVVVHSIEVVDLPHPTMEKPPHLGMQFHAL</sequence>
<gene>
    <name evidence="2" type="ORF">Ae201684_007836</name>
</gene>
<accession>A0A6G0X762</accession>
<dbReference type="AlphaFoldDB" id="A0A6G0X762"/>
<comment type="caution">
    <text evidence="2">The sequence shown here is derived from an EMBL/GenBank/DDBJ whole genome shotgun (WGS) entry which is preliminary data.</text>
</comment>
<dbReference type="Pfam" id="PF24906">
    <property type="entry name" value="Zf_WRKY19"/>
    <property type="match status" value="1"/>
</dbReference>
<keyword evidence="3" id="KW-1185">Reference proteome</keyword>
<evidence type="ECO:0000313" key="2">
    <source>
        <dbReference type="EMBL" id="KAF0735832.1"/>
    </source>
</evidence>